<keyword evidence="5" id="KW-1185">Reference proteome</keyword>
<sequence>MASPTPSIRWGIIGCGDVCEKKSGPAYQQTPAFELYAVSARSPGKAQDFARRHSVPHYYETAQQLIDDPSIDAIYIATPPDSHLELALLVAKAKKICCIEKPMALNFIQCQQIVDAFESQKLELFVAYYRRSLPGFIALKNALDNGKIGRIRQISWHYSRPPSDKDLSQTQNWRTDKSIALGGYFEDIASHGLNLMSYFIGPAIHAQGICSNQQQLYSAHDAIVANLAFENNVTGSASWNFGSYLYQDKMQIIGESGVMDFAVFGDSPATIATRDDSQVINMHTPNPIQGPFVQAIADHLNGTSIHPSQGESAGHTNWIMDKILGVL</sequence>
<dbReference type="PANTHER" id="PTHR43249:SF1">
    <property type="entry name" value="D-GLUCOSIDE 3-DEHYDROGENASE"/>
    <property type="match status" value="1"/>
</dbReference>
<evidence type="ECO:0000313" key="5">
    <source>
        <dbReference type="Proteomes" id="UP000006334"/>
    </source>
</evidence>
<dbReference type="InterPro" id="IPR055170">
    <property type="entry name" value="GFO_IDH_MocA-like_dom"/>
</dbReference>
<proteinExistence type="predicted"/>
<evidence type="ECO:0000259" key="2">
    <source>
        <dbReference type="Pfam" id="PF01408"/>
    </source>
</evidence>
<evidence type="ECO:0000256" key="1">
    <source>
        <dbReference type="ARBA" id="ARBA00022729"/>
    </source>
</evidence>
<organism evidence="4 5">
    <name type="scientific">Aliiglaciecola lipolytica E3</name>
    <dbReference type="NCBI Taxonomy" id="1127673"/>
    <lineage>
        <taxon>Bacteria</taxon>
        <taxon>Pseudomonadati</taxon>
        <taxon>Pseudomonadota</taxon>
        <taxon>Gammaproteobacteria</taxon>
        <taxon>Alteromonadales</taxon>
        <taxon>Alteromonadaceae</taxon>
        <taxon>Aliiglaciecola</taxon>
    </lineage>
</organism>
<dbReference type="InterPro" id="IPR036291">
    <property type="entry name" value="NAD(P)-bd_dom_sf"/>
</dbReference>
<dbReference type="RefSeq" id="WP_008846154.1">
    <property type="nucleotide sequence ID" value="NZ_BAEN01000068.1"/>
</dbReference>
<dbReference type="SUPFAM" id="SSF51735">
    <property type="entry name" value="NAD(P)-binding Rossmann-fold domains"/>
    <property type="match status" value="1"/>
</dbReference>
<dbReference type="STRING" id="1127673.GLIP_3741"/>
<dbReference type="AlphaFoldDB" id="K6YDX2"/>
<dbReference type="Gene3D" id="3.40.50.720">
    <property type="entry name" value="NAD(P)-binding Rossmann-like Domain"/>
    <property type="match status" value="1"/>
</dbReference>
<dbReference type="Gene3D" id="3.30.360.10">
    <property type="entry name" value="Dihydrodipicolinate Reductase, domain 2"/>
    <property type="match status" value="1"/>
</dbReference>
<reference evidence="4 5" key="1">
    <citation type="journal article" date="2017" name="Antonie Van Leeuwenhoek">
        <title>Rhizobium rhizosphaerae sp. nov., a novel species isolated from rice rhizosphere.</title>
        <authorList>
            <person name="Zhao J.J."/>
            <person name="Zhang J."/>
            <person name="Zhang R.J."/>
            <person name="Zhang C.W."/>
            <person name="Yin H.Q."/>
            <person name="Zhang X.X."/>
        </authorList>
    </citation>
    <scope>NUCLEOTIDE SEQUENCE [LARGE SCALE GENOMIC DNA]</scope>
    <source>
        <strain evidence="4 5">E3</strain>
    </source>
</reference>
<dbReference type="eggNOG" id="COG0673">
    <property type="taxonomic scope" value="Bacteria"/>
</dbReference>
<protein>
    <submittedName>
        <fullName evidence="4">Oxidoreductase</fullName>
    </submittedName>
</protein>
<feature type="domain" description="GFO/IDH/MocA-like oxidoreductase" evidence="3">
    <location>
        <begin position="137"/>
        <end position="258"/>
    </location>
</feature>
<keyword evidence="1" id="KW-0732">Signal</keyword>
<dbReference type="Pfam" id="PF22725">
    <property type="entry name" value="GFO_IDH_MocA_C3"/>
    <property type="match status" value="1"/>
</dbReference>
<dbReference type="Pfam" id="PF01408">
    <property type="entry name" value="GFO_IDH_MocA"/>
    <property type="match status" value="1"/>
</dbReference>
<dbReference type="PANTHER" id="PTHR43249">
    <property type="entry name" value="UDP-N-ACETYL-2-AMINO-2-DEOXY-D-GLUCURONATE OXIDASE"/>
    <property type="match status" value="1"/>
</dbReference>
<evidence type="ECO:0000313" key="4">
    <source>
        <dbReference type="EMBL" id="GAC16352.1"/>
    </source>
</evidence>
<dbReference type="OrthoDB" id="9774191at2"/>
<feature type="domain" description="Gfo/Idh/MocA-like oxidoreductase N-terminal" evidence="2">
    <location>
        <begin position="8"/>
        <end position="128"/>
    </location>
</feature>
<name>K6YDX2_9ALTE</name>
<gene>
    <name evidence="4" type="ORF">GLIP_3741</name>
</gene>
<dbReference type="InterPro" id="IPR000683">
    <property type="entry name" value="Gfo/Idh/MocA-like_OxRdtase_N"/>
</dbReference>
<dbReference type="SUPFAM" id="SSF55347">
    <property type="entry name" value="Glyceraldehyde-3-phosphate dehydrogenase-like, C-terminal domain"/>
    <property type="match status" value="1"/>
</dbReference>
<evidence type="ECO:0000259" key="3">
    <source>
        <dbReference type="Pfam" id="PF22725"/>
    </source>
</evidence>
<comment type="caution">
    <text evidence="4">The sequence shown here is derived from an EMBL/GenBank/DDBJ whole genome shotgun (WGS) entry which is preliminary data.</text>
</comment>
<accession>K6YDX2</accession>
<dbReference type="GO" id="GO:0000166">
    <property type="term" value="F:nucleotide binding"/>
    <property type="evidence" value="ECO:0007669"/>
    <property type="project" value="InterPro"/>
</dbReference>
<dbReference type="InterPro" id="IPR052515">
    <property type="entry name" value="Gfo/Idh/MocA_Oxidoreductase"/>
</dbReference>
<dbReference type="EMBL" id="BAEN01000068">
    <property type="protein sequence ID" value="GAC16352.1"/>
    <property type="molecule type" value="Genomic_DNA"/>
</dbReference>
<dbReference type="Proteomes" id="UP000006334">
    <property type="component" value="Unassembled WGS sequence"/>
</dbReference>